<evidence type="ECO:0000259" key="1">
    <source>
        <dbReference type="PROSITE" id="PS50887"/>
    </source>
</evidence>
<dbReference type="InterPro" id="IPR000160">
    <property type="entry name" value="GGDEF_dom"/>
</dbReference>
<dbReference type="InterPro" id="IPR029016">
    <property type="entry name" value="GAF-like_dom_sf"/>
</dbReference>
<protein>
    <submittedName>
        <fullName evidence="2">Signal transduction diguanylate cyclase</fullName>
    </submittedName>
</protein>
<reference evidence="2 3" key="1">
    <citation type="journal article" date="2012" name="PLoS ONE">
        <title>Genome sequence and transcriptome analysis of the radioresistant bacterium Deinococcus gobiensis: insights into the extreme environmental adaptations.</title>
        <authorList>
            <person name="Yuan M."/>
            <person name="Chen M."/>
            <person name="Zhang W."/>
            <person name="Lu W."/>
            <person name="Wang J."/>
            <person name="Yang M."/>
            <person name="Zhao P."/>
            <person name="Tang R."/>
            <person name="Li X."/>
            <person name="Hao Y."/>
            <person name="Zhou Z."/>
            <person name="Zhan Y."/>
            <person name="Yu H."/>
            <person name="Teng C."/>
            <person name="Yan Y."/>
            <person name="Ping S."/>
            <person name="Wang Y."/>
            <person name="Lin M."/>
        </authorList>
    </citation>
    <scope>NUCLEOTIDE SEQUENCE [LARGE SCALE GENOMIC DNA]</scope>
    <source>
        <strain evidence="2 3">I-0</strain>
    </source>
</reference>
<dbReference type="Proteomes" id="UP000007575">
    <property type="component" value="Chromosome"/>
</dbReference>
<dbReference type="AlphaFoldDB" id="H8GYQ3"/>
<dbReference type="STRING" id="745776.DGo_CA2173"/>
<dbReference type="PROSITE" id="PS50887">
    <property type="entry name" value="GGDEF"/>
    <property type="match status" value="1"/>
</dbReference>
<dbReference type="SUPFAM" id="SSF55073">
    <property type="entry name" value="Nucleotide cyclase"/>
    <property type="match status" value="1"/>
</dbReference>
<dbReference type="SMART" id="SM00267">
    <property type="entry name" value="GGDEF"/>
    <property type="match status" value="1"/>
</dbReference>
<dbReference type="OrthoDB" id="9805474at2"/>
<dbReference type="KEGG" id="dgo:DGo_CA2173"/>
<dbReference type="SMART" id="SM00065">
    <property type="entry name" value="GAF"/>
    <property type="match status" value="1"/>
</dbReference>
<dbReference type="InterPro" id="IPR050469">
    <property type="entry name" value="Diguanylate_Cyclase"/>
</dbReference>
<dbReference type="GO" id="GO:1902201">
    <property type="term" value="P:negative regulation of bacterial-type flagellum-dependent cell motility"/>
    <property type="evidence" value="ECO:0007669"/>
    <property type="project" value="TreeGrafter"/>
</dbReference>
<dbReference type="PANTHER" id="PTHR45138">
    <property type="entry name" value="REGULATORY COMPONENTS OF SENSORY TRANSDUCTION SYSTEM"/>
    <property type="match status" value="1"/>
</dbReference>
<dbReference type="GO" id="GO:0052621">
    <property type="term" value="F:diguanylate cyclase activity"/>
    <property type="evidence" value="ECO:0007669"/>
    <property type="project" value="TreeGrafter"/>
</dbReference>
<dbReference type="eggNOG" id="COG3706">
    <property type="taxonomic scope" value="Bacteria"/>
</dbReference>
<feature type="domain" description="GGDEF" evidence="1">
    <location>
        <begin position="205"/>
        <end position="327"/>
    </location>
</feature>
<dbReference type="EMBL" id="CP002191">
    <property type="protein sequence ID" value="AFD26100.1"/>
    <property type="molecule type" value="Genomic_DNA"/>
</dbReference>
<dbReference type="SUPFAM" id="SSF55781">
    <property type="entry name" value="GAF domain-like"/>
    <property type="match status" value="1"/>
</dbReference>
<dbReference type="Pfam" id="PF00990">
    <property type="entry name" value="GGDEF"/>
    <property type="match status" value="1"/>
</dbReference>
<dbReference type="HOGENOM" id="CLU_820670_0_0_0"/>
<keyword evidence="3" id="KW-1185">Reference proteome</keyword>
<gene>
    <name evidence="2" type="ordered locus">DGo_CA2173</name>
</gene>
<evidence type="ECO:0000313" key="2">
    <source>
        <dbReference type="EMBL" id="AFD26100.1"/>
    </source>
</evidence>
<dbReference type="Gene3D" id="3.30.450.40">
    <property type="match status" value="1"/>
</dbReference>
<dbReference type="InterPro" id="IPR029787">
    <property type="entry name" value="Nucleotide_cyclase"/>
</dbReference>
<dbReference type="PATRIC" id="fig|745776.4.peg.2228"/>
<sequence>MDGGTQATLLRYRILVDLTLILARTTRRHDLLDAVHLHMGQLFVAPITMLALRGPQGQWTCLTREADRLHHKTLTPQADGLLERVWAGRLRLTNDLATYVQQEGVTLRRLDQASALPPTASWMGVPLGHPGADVTGVLSVQSYRQAAFSPQDLELLEVFAAHLSVALDNAALRERLECEAMTDELTGLGNRRRLMLEGERAMAQGPLCVALLDIQDFKQVNDERGHLVGDAVLREVAELLRTCVQPSGEAFRLGGDEFALLLPGPVGDQEPRLRQLRAALAAMPADLAAEVNLGLAGSRPGEGLDDLLGRADERMYQAKARRVFVDPPRAPAPVPPEH</sequence>
<dbReference type="CDD" id="cd01949">
    <property type="entry name" value="GGDEF"/>
    <property type="match status" value="1"/>
</dbReference>
<dbReference type="InterPro" id="IPR003018">
    <property type="entry name" value="GAF"/>
</dbReference>
<accession>H8GYQ3</accession>
<dbReference type="GO" id="GO:0043709">
    <property type="term" value="P:cell adhesion involved in single-species biofilm formation"/>
    <property type="evidence" value="ECO:0007669"/>
    <property type="project" value="TreeGrafter"/>
</dbReference>
<dbReference type="Pfam" id="PF13185">
    <property type="entry name" value="GAF_2"/>
    <property type="match status" value="1"/>
</dbReference>
<dbReference type="InterPro" id="IPR043128">
    <property type="entry name" value="Rev_trsase/Diguanyl_cyclase"/>
</dbReference>
<organism evidence="2 3">
    <name type="scientific">Deinococcus gobiensis (strain DSM 21396 / JCM 16679 / CGMCC 1.7299 / I-0)</name>
    <dbReference type="NCBI Taxonomy" id="745776"/>
    <lineage>
        <taxon>Bacteria</taxon>
        <taxon>Thermotogati</taxon>
        <taxon>Deinococcota</taxon>
        <taxon>Deinococci</taxon>
        <taxon>Deinococcales</taxon>
        <taxon>Deinococcaceae</taxon>
        <taxon>Deinococcus</taxon>
    </lineage>
</organism>
<name>H8GYQ3_DEIGI</name>
<dbReference type="RefSeq" id="WP_014685583.1">
    <property type="nucleotide sequence ID" value="NC_017790.1"/>
</dbReference>
<evidence type="ECO:0000313" key="3">
    <source>
        <dbReference type="Proteomes" id="UP000007575"/>
    </source>
</evidence>
<proteinExistence type="predicted"/>
<dbReference type="GO" id="GO:0005886">
    <property type="term" value="C:plasma membrane"/>
    <property type="evidence" value="ECO:0007669"/>
    <property type="project" value="TreeGrafter"/>
</dbReference>
<dbReference type="NCBIfam" id="TIGR00254">
    <property type="entry name" value="GGDEF"/>
    <property type="match status" value="1"/>
</dbReference>
<dbReference type="Gene3D" id="3.30.70.270">
    <property type="match status" value="1"/>
</dbReference>
<dbReference type="PANTHER" id="PTHR45138:SF9">
    <property type="entry name" value="DIGUANYLATE CYCLASE DGCM-RELATED"/>
    <property type="match status" value="1"/>
</dbReference>